<dbReference type="Proteomes" id="UP000435036">
    <property type="component" value="Unassembled WGS sequence"/>
</dbReference>
<evidence type="ECO:0000313" key="1">
    <source>
        <dbReference type="EMBL" id="MVZ61064.1"/>
    </source>
</evidence>
<dbReference type="EMBL" id="WSQA01000002">
    <property type="protein sequence ID" value="MVZ61064.1"/>
    <property type="molecule type" value="Genomic_DNA"/>
</dbReference>
<accession>A0A6N8KW78</accession>
<name>A0A6N8KW78_9SPHI</name>
<gene>
    <name evidence="1" type="ORF">GQF63_03410</name>
</gene>
<sequence length="56" mass="6829">MEYVIDLLESQKQQLERRLYDDKLMYTDRKTASLLLQQLAQLKRAIKYLKLKATRR</sequence>
<dbReference type="OrthoDB" id="799954at2"/>
<reference evidence="1 2" key="1">
    <citation type="submission" date="2019-12" db="EMBL/GenBank/DDBJ databases">
        <authorList>
            <person name="Dong K."/>
        </authorList>
    </citation>
    <scope>NUCLEOTIDE SEQUENCE [LARGE SCALE GENOMIC DNA]</scope>
    <source>
        <strain evidence="1 2">JCM 31225</strain>
    </source>
</reference>
<keyword evidence="2" id="KW-1185">Reference proteome</keyword>
<dbReference type="AlphaFoldDB" id="A0A6N8KW78"/>
<dbReference type="RefSeq" id="WP_160367710.1">
    <property type="nucleotide sequence ID" value="NZ_WSQA01000002.1"/>
</dbReference>
<evidence type="ECO:0000313" key="2">
    <source>
        <dbReference type="Proteomes" id="UP000435036"/>
    </source>
</evidence>
<organism evidence="1 2">
    <name type="scientific">Sphingobacterium humi</name>
    <dbReference type="NCBI Taxonomy" id="1796905"/>
    <lineage>
        <taxon>Bacteria</taxon>
        <taxon>Pseudomonadati</taxon>
        <taxon>Bacteroidota</taxon>
        <taxon>Sphingobacteriia</taxon>
        <taxon>Sphingobacteriales</taxon>
        <taxon>Sphingobacteriaceae</taxon>
        <taxon>Sphingobacterium</taxon>
    </lineage>
</organism>
<comment type="caution">
    <text evidence="1">The sequence shown here is derived from an EMBL/GenBank/DDBJ whole genome shotgun (WGS) entry which is preliminary data.</text>
</comment>
<protein>
    <submittedName>
        <fullName evidence="1">Uncharacterized protein</fullName>
    </submittedName>
</protein>
<proteinExistence type="predicted"/>